<dbReference type="SUPFAM" id="SSF55469">
    <property type="entry name" value="FMN-dependent nitroreductase-like"/>
    <property type="match status" value="1"/>
</dbReference>
<dbReference type="Pfam" id="PF00881">
    <property type="entry name" value="Nitroreductase"/>
    <property type="match status" value="1"/>
</dbReference>
<dbReference type="PANTHER" id="PTHR23026">
    <property type="entry name" value="NADPH NITROREDUCTASE"/>
    <property type="match status" value="1"/>
</dbReference>
<reference evidence="3 4" key="1">
    <citation type="submission" date="2020-08" db="EMBL/GenBank/DDBJ databases">
        <title>Genomic Encyclopedia of Type Strains, Phase IV (KMG-IV): sequencing the most valuable type-strain genomes for metagenomic binning, comparative biology and taxonomic classification.</title>
        <authorList>
            <person name="Goeker M."/>
        </authorList>
    </citation>
    <scope>NUCLEOTIDE SEQUENCE [LARGE SCALE GENOMIC DNA]</scope>
    <source>
        <strain evidence="3 4">DSM 106146</strain>
    </source>
</reference>
<dbReference type="AlphaFoldDB" id="A0A7W8M540"/>
<dbReference type="GO" id="GO:0046256">
    <property type="term" value="P:2,4,6-trinitrotoluene catabolic process"/>
    <property type="evidence" value="ECO:0007669"/>
    <property type="project" value="TreeGrafter"/>
</dbReference>
<dbReference type="InterPro" id="IPR000415">
    <property type="entry name" value="Nitroreductase-like"/>
</dbReference>
<dbReference type="Proteomes" id="UP000543642">
    <property type="component" value="Unassembled WGS sequence"/>
</dbReference>
<evidence type="ECO:0000259" key="2">
    <source>
        <dbReference type="Pfam" id="PF00881"/>
    </source>
</evidence>
<dbReference type="InterPro" id="IPR029479">
    <property type="entry name" value="Nitroreductase"/>
</dbReference>
<feature type="domain" description="Nitroreductase" evidence="2">
    <location>
        <begin position="8"/>
        <end position="62"/>
    </location>
</feature>
<organism evidence="3 4">
    <name type="scientific">Catenibacillus scindens</name>
    <dbReference type="NCBI Taxonomy" id="673271"/>
    <lineage>
        <taxon>Bacteria</taxon>
        <taxon>Bacillati</taxon>
        <taxon>Bacillota</taxon>
        <taxon>Clostridia</taxon>
        <taxon>Lachnospirales</taxon>
        <taxon>Lachnospiraceae</taxon>
        <taxon>Catenibacillus</taxon>
    </lineage>
</organism>
<dbReference type="GO" id="GO:0005829">
    <property type="term" value="C:cytosol"/>
    <property type="evidence" value="ECO:0007669"/>
    <property type="project" value="TreeGrafter"/>
</dbReference>
<name>A0A7W8M540_9FIRM</name>
<dbReference type="EMBL" id="JACHFW010000003">
    <property type="protein sequence ID" value="MBB5263951.1"/>
    <property type="molecule type" value="Genomic_DNA"/>
</dbReference>
<accession>A0A7W8M540</accession>
<proteinExistence type="predicted"/>
<keyword evidence="1" id="KW-0520">NAD</keyword>
<evidence type="ECO:0000313" key="4">
    <source>
        <dbReference type="Proteomes" id="UP000543642"/>
    </source>
</evidence>
<evidence type="ECO:0000256" key="1">
    <source>
        <dbReference type="ARBA" id="ARBA00023027"/>
    </source>
</evidence>
<comment type="caution">
    <text evidence="3">The sequence shown here is derived from an EMBL/GenBank/DDBJ whole genome shotgun (WGS) entry which is preliminary data.</text>
</comment>
<sequence length="172" mass="18709">MNEAVKAIVERSSCNKYKPDHLKKEEIDLIVKAGLNAPSGMNRQCQRFVVVQNPDMVKKLSAMNAGVMGMDGDPFYGAPDVIVVLADKSSATYLYDGSLAMGNMLNAAYSMGLGARWIHRAKEIFDGEEGKALLKAWGLEGDLEGIGFCIVGYPDMPLETKDKVGGRVVYVD</sequence>
<protein>
    <submittedName>
        <fullName evidence="3">Nitroreductase</fullName>
    </submittedName>
</protein>
<keyword evidence="4" id="KW-1185">Reference proteome</keyword>
<dbReference type="GO" id="GO:0046857">
    <property type="term" value="F:oxidoreductase activity, acting on other nitrogenous compounds as donors, with NAD or NADP as acceptor"/>
    <property type="evidence" value="ECO:0007669"/>
    <property type="project" value="TreeGrafter"/>
</dbReference>
<dbReference type="Gene3D" id="3.40.109.10">
    <property type="entry name" value="NADH Oxidase"/>
    <property type="match status" value="1"/>
</dbReference>
<dbReference type="PANTHER" id="PTHR23026:SF125">
    <property type="entry name" value="OXYGEN-INSENSITIVE NAD(P)H NITROREDUCTASE"/>
    <property type="match status" value="1"/>
</dbReference>
<dbReference type="RefSeq" id="WP_183772235.1">
    <property type="nucleotide sequence ID" value="NZ_CAWVEG010000019.1"/>
</dbReference>
<dbReference type="InterPro" id="IPR050627">
    <property type="entry name" value="Nitroreductase/BluB"/>
</dbReference>
<gene>
    <name evidence="3" type="ORF">HNP82_001056</name>
</gene>
<evidence type="ECO:0000313" key="3">
    <source>
        <dbReference type="EMBL" id="MBB5263951.1"/>
    </source>
</evidence>